<keyword evidence="2" id="KW-1185">Reference proteome</keyword>
<dbReference type="Proteomes" id="UP000635983">
    <property type="component" value="Unassembled WGS sequence"/>
</dbReference>
<gene>
    <name evidence="1" type="ORF">GCM10009304_26150</name>
</gene>
<reference evidence="1" key="2">
    <citation type="submission" date="2020-09" db="EMBL/GenBank/DDBJ databases">
        <authorList>
            <person name="Sun Q."/>
            <person name="Ohkuma M."/>
        </authorList>
    </citation>
    <scope>NUCLEOTIDE SEQUENCE</scope>
    <source>
        <strain evidence="1">JCM 30078</strain>
    </source>
</reference>
<reference evidence="1" key="1">
    <citation type="journal article" date="2014" name="Int. J. Syst. Evol. Microbiol.">
        <title>Complete genome sequence of Corynebacterium casei LMG S-19264T (=DSM 44701T), isolated from a smear-ripened cheese.</title>
        <authorList>
            <consortium name="US DOE Joint Genome Institute (JGI-PGF)"/>
            <person name="Walter F."/>
            <person name="Albersmeier A."/>
            <person name="Kalinowski J."/>
            <person name="Ruckert C."/>
        </authorList>
    </citation>
    <scope>NUCLEOTIDE SEQUENCE</scope>
    <source>
        <strain evidence="1">JCM 30078</strain>
    </source>
</reference>
<comment type="caution">
    <text evidence="1">The sequence shown here is derived from an EMBL/GenBank/DDBJ whole genome shotgun (WGS) entry which is preliminary data.</text>
</comment>
<proteinExistence type="predicted"/>
<organism evidence="1 2">
    <name type="scientific">Pseudomonas matsuisoli</name>
    <dbReference type="NCBI Taxonomy" id="1515666"/>
    <lineage>
        <taxon>Bacteria</taxon>
        <taxon>Pseudomonadati</taxon>
        <taxon>Pseudomonadota</taxon>
        <taxon>Gammaproteobacteria</taxon>
        <taxon>Pseudomonadales</taxon>
        <taxon>Pseudomonadaceae</taxon>
        <taxon>Pseudomonas</taxon>
    </lineage>
</organism>
<protein>
    <submittedName>
        <fullName evidence="1">Uncharacterized protein</fullName>
    </submittedName>
</protein>
<sequence length="88" mass="9838">MRPKANAPTLICSREMAACRGTARVAFRKRLRPCRSELARDPVIRLTPNGTSNTALLNPRQHFTACRSGLVHEPLIHLIPLHKDAHHA</sequence>
<dbReference type="EMBL" id="BMPO01000005">
    <property type="protein sequence ID" value="GGJ99035.1"/>
    <property type="molecule type" value="Genomic_DNA"/>
</dbReference>
<accession>A0A917PY54</accession>
<dbReference type="AlphaFoldDB" id="A0A917PY54"/>
<name>A0A917PY54_9PSED</name>
<evidence type="ECO:0000313" key="2">
    <source>
        <dbReference type="Proteomes" id="UP000635983"/>
    </source>
</evidence>
<evidence type="ECO:0000313" key="1">
    <source>
        <dbReference type="EMBL" id="GGJ99035.1"/>
    </source>
</evidence>